<dbReference type="Gene3D" id="1.10.630.10">
    <property type="entry name" value="Cytochrome P450"/>
    <property type="match status" value="1"/>
</dbReference>
<dbReference type="GO" id="GO:0004497">
    <property type="term" value="F:monooxygenase activity"/>
    <property type="evidence" value="ECO:0007669"/>
    <property type="project" value="UniProtKB-KW"/>
</dbReference>
<protein>
    <recommendedName>
        <fullName evidence="10">Benzoate 4-monooxygenase</fullName>
    </recommendedName>
</protein>
<dbReference type="InterPro" id="IPR050121">
    <property type="entry name" value="Cytochrome_P450_monoxygenase"/>
</dbReference>
<evidence type="ECO:0000256" key="5">
    <source>
        <dbReference type="PIRSR" id="PIRSR602401-1"/>
    </source>
</evidence>
<dbReference type="InterPro" id="IPR002401">
    <property type="entry name" value="Cyt_P450_E_grp-I"/>
</dbReference>
<evidence type="ECO:0000313" key="9">
    <source>
        <dbReference type="Proteomes" id="UP000054342"/>
    </source>
</evidence>
<feature type="binding site" description="axial binding residue" evidence="5">
    <location>
        <position position="456"/>
    </location>
    <ligand>
        <name>heme</name>
        <dbReference type="ChEBI" id="CHEBI:30413"/>
    </ligand>
    <ligandPart>
        <name>Fe</name>
        <dbReference type="ChEBI" id="CHEBI:18248"/>
    </ligandPart>
</feature>
<gene>
    <name evidence="8" type="ORF">PV05_09258</name>
</gene>
<dbReference type="Pfam" id="PF00067">
    <property type="entry name" value="p450"/>
    <property type="match status" value="1"/>
</dbReference>
<dbReference type="Proteomes" id="UP000054342">
    <property type="component" value="Unassembled WGS sequence"/>
</dbReference>
<dbReference type="PANTHER" id="PTHR24305">
    <property type="entry name" value="CYTOCHROME P450"/>
    <property type="match status" value="1"/>
</dbReference>
<dbReference type="GO" id="GO:0005506">
    <property type="term" value="F:iron ion binding"/>
    <property type="evidence" value="ECO:0007669"/>
    <property type="project" value="InterPro"/>
</dbReference>
<reference evidence="8 9" key="1">
    <citation type="submission" date="2015-01" db="EMBL/GenBank/DDBJ databases">
        <title>The Genome Sequence of Exophiala xenobiotica CBS118157.</title>
        <authorList>
            <consortium name="The Broad Institute Genomics Platform"/>
            <person name="Cuomo C."/>
            <person name="de Hoog S."/>
            <person name="Gorbushina A."/>
            <person name="Stielow B."/>
            <person name="Teixiera M."/>
            <person name="Abouelleil A."/>
            <person name="Chapman S.B."/>
            <person name="Priest M."/>
            <person name="Young S.K."/>
            <person name="Wortman J."/>
            <person name="Nusbaum C."/>
            <person name="Birren B."/>
        </authorList>
    </citation>
    <scope>NUCLEOTIDE SEQUENCE [LARGE SCALE GENOMIC DNA]</scope>
    <source>
        <strain evidence="8 9">CBS 118157</strain>
    </source>
</reference>
<evidence type="ECO:0008006" key="10">
    <source>
        <dbReference type="Google" id="ProtNLM"/>
    </source>
</evidence>
<evidence type="ECO:0000256" key="7">
    <source>
        <dbReference type="SAM" id="Phobius"/>
    </source>
</evidence>
<evidence type="ECO:0000256" key="6">
    <source>
        <dbReference type="RuleBase" id="RU000461"/>
    </source>
</evidence>
<evidence type="ECO:0000256" key="3">
    <source>
        <dbReference type="ARBA" id="ARBA00023002"/>
    </source>
</evidence>
<keyword evidence="7" id="KW-0472">Membrane</keyword>
<dbReference type="GO" id="GO:0020037">
    <property type="term" value="F:heme binding"/>
    <property type="evidence" value="ECO:0007669"/>
    <property type="project" value="InterPro"/>
</dbReference>
<keyword evidence="4 5" id="KW-0408">Iron</keyword>
<organism evidence="8 9">
    <name type="scientific">Exophiala xenobiotica</name>
    <dbReference type="NCBI Taxonomy" id="348802"/>
    <lineage>
        <taxon>Eukaryota</taxon>
        <taxon>Fungi</taxon>
        <taxon>Dikarya</taxon>
        <taxon>Ascomycota</taxon>
        <taxon>Pezizomycotina</taxon>
        <taxon>Eurotiomycetes</taxon>
        <taxon>Chaetothyriomycetidae</taxon>
        <taxon>Chaetothyriales</taxon>
        <taxon>Herpotrichiellaceae</taxon>
        <taxon>Exophiala</taxon>
    </lineage>
</organism>
<keyword evidence="2 5" id="KW-0479">Metal-binding</keyword>
<comment type="similarity">
    <text evidence="6">Belongs to the cytochrome P450 family.</text>
</comment>
<proteinExistence type="inferred from homology"/>
<dbReference type="EMBL" id="KN847321">
    <property type="protein sequence ID" value="KIW53712.1"/>
    <property type="molecule type" value="Genomic_DNA"/>
</dbReference>
<dbReference type="HOGENOM" id="CLU_001570_14_0_1"/>
<feature type="transmembrane region" description="Helical" evidence="7">
    <location>
        <begin position="6"/>
        <end position="26"/>
    </location>
</feature>
<evidence type="ECO:0000256" key="1">
    <source>
        <dbReference type="ARBA" id="ARBA00001971"/>
    </source>
</evidence>
<dbReference type="InterPro" id="IPR001128">
    <property type="entry name" value="Cyt_P450"/>
</dbReference>
<name>A0A0D2CUG1_9EURO</name>
<evidence type="ECO:0000313" key="8">
    <source>
        <dbReference type="EMBL" id="KIW53712.1"/>
    </source>
</evidence>
<comment type="cofactor">
    <cofactor evidence="1 5">
        <name>heme</name>
        <dbReference type="ChEBI" id="CHEBI:30413"/>
    </cofactor>
</comment>
<keyword evidence="7" id="KW-0812">Transmembrane</keyword>
<dbReference type="PROSITE" id="PS00086">
    <property type="entry name" value="CYTOCHROME_P450"/>
    <property type="match status" value="1"/>
</dbReference>
<dbReference type="AlphaFoldDB" id="A0A0D2CUG1"/>
<evidence type="ECO:0000256" key="4">
    <source>
        <dbReference type="ARBA" id="ARBA00023004"/>
    </source>
</evidence>
<dbReference type="SUPFAM" id="SSF48264">
    <property type="entry name" value="Cytochrome P450"/>
    <property type="match status" value="1"/>
</dbReference>
<keyword evidence="7" id="KW-1133">Transmembrane helix</keyword>
<dbReference type="GO" id="GO:0016705">
    <property type="term" value="F:oxidoreductase activity, acting on paired donors, with incorporation or reduction of molecular oxygen"/>
    <property type="evidence" value="ECO:0007669"/>
    <property type="project" value="InterPro"/>
</dbReference>
<dbReference type="PRINTS" id="PR00463">
    <property type="entry name" value="EP450I"/>
</dbReference>
<dbReference type="CDD" id="cd11061">
    <property type="entry name" value="CYP67-like"/>
    <property type="match status" value="1"/>
</dbReference>
<keyword evidence="5 6" id="KW-0349">Heme</keyword>
<keyword evidence="3 6" id="KW-0560">Oxidoreductase</keyword>
<dbReference type="GeneID" id="25331166"/>
<dbReference type="PRINTS" id="PR00385">
    <property type="entry name" value="P450"/>
</dbReference>
<dbReference type="OrthoDB" id="2789670at2759"/>
<sequence length="511" mass="57777">MLLPTFIIALVSFSLLYPFWVYFFALRGLRRFPAPSFIAALSPLWRIYHNFRLNQFAEIHKAHDRLGTHVRIAPNHISIVAPEAVDEIYGHGANCLKDNWYDGGAGEVRTMADTRSKEEHQSKRKRMAHIFSQKSIAQLEPLISERVDCLFQQVLKAAQSSSSINIRRYVNYFTIDVITAIMFGQPARTLEQGNDNVQAETIDGRIYTAPMIQSLHDSMRMTVPVGYIPALHSIRGFIFKLHPLSSSAKRFEDIVRHFVNQGLSTFTNLEAGETPPTHFLSQVEHDKNGQRRNLPIGEILAECSGMINAGSDTTSTALTNCIWLLSQPRHQEFLARLRQEIAPVFTALKETRVPSFDSLAGLPFLRACIDETLRLRPSSAFGLPREVPAGGKMIAGQFIPGGTSVSVPTYSILHDKGIFREPERFWPQRWTDPESADNLALMKKYHVPFSTGPRACIGRNVSYFEMTLVVAVLVHYFDFDFVDPATVDHYRVLERLNANPDELVLLPKLRV</sequence>
<dbReference type="RefSeq" id="XP_013314296.1">
    <property type="nucleotide sequence ID" value="XM_013458842.1"/>
</dbReference>
<dbReference type="PANTHER" id="PTHR24305:SF172">
    <property type="entry name" value="P450, PUTATIVE (EUROFUNG)-RELATED"/>
    <property type="match status" value="1"/>
</dbReference>
<keyword evidence="6" id="KW-0503">Monooxygenase</keyword>
<keyword evidence="9" id="KW-1185">Reference proteome</keyword>
<dbReference type="InterPro" id="IPR017972">
    <property type="entry name" value="Cyt_P450_CS"/>
</dbReference>
<evidence type="ECO:0000256" key="2">
    <source>
        <dbReference type="ARBA" id="ARBA00022723"/>
    </source>
</evidence>
<dbReference type="InterPro" id="IPR036396">
    <property type="entry name" value="Cyt_P450_sf"/>
</dbReference>
<accession>A0A0D2CUG1</accession>
<dbReference type="STRING" id="348802.A0A0D2CUG1"/>